<gene>
    <name evidence="1" type="ORF">AB675_2196</name>
</gene>
<keyword evidence="2" id="KW-1185">Reference proteome</keyword>
<reference evidence="1 2" key="1">
    <citation type="submission" date="2015-06" db="EMBL/GenBank/DDBJ databases">
        <title>Draft genome of the ant-associated black yeast Phialophora attae CBS 131958.</title>
        <authorList>
            <person name="Moreno L.F."/>
            <person name="Stielow B.J."/>
            <person name="de Hoog S."/>
            <person name="Vicente V.A."/>
            <person name="Weiss V.A."/>
            <person name="de Vries M."/>
            <person name="Cruz L.M."/>
            <person name="Souza E.M."/>
        </authorList>
    </citation>
    <scope>NUCLEOTIDE SEQUENCE [LARGE SCALE GENOMIC DNA]</scope>
    <source>
        <strain evidence="1 2">CBS 131958</strain>
    </source>
</reference>
<comment type="caution">
    <text evidence="1">The sequence shown here is derived from an EMBL/GenBank/DDBJ whole genome shotgun (WGS) entry which is preliminary data.</text>
</comment>
<dbReference type="RefSeq" id="XP_018002778.1">
    <property type="nucleotide sequence ID" value="XM_018142147.1"/>
</dbReference>
<dbReference type="AlphaFoldDB" id="A0A0N1P0I8"/>
<proteinExistence type="predicted"/>
<dbReference type="VEuPathDB" id="FungiDB:AB675_2196"/>
<protein>
    <submittedName>
        <fullName evidence="1">Uncharacterized protein</fullName>
    </submittedName>
</protein>
<evidence type="ECO:0000313" key="2">
    <source>
        <dbReference type="Proteomes" id="UP000038010"/>
    </source>
</evidence>
<name>A0A0N1P0I8_9EURO</name>
<dbReference type="Proteomes" id="UP000038010">
    <property type="component" value="Unassembled WGS sequence"/>
</dbReference>
<accession>A0A0N1P0I8</accession>
<dbReference type="EMBL" id="LFJN01000006">
    <property type="protein sequence ID" value="KPI42815.1"/>
    <property type="molecule type" value="Genomic_DNA"/>
</dbReference>
<evidence type="ECO:0000313" key="1">
    <source>
        <dbReference type="EMBL" id="KPI42815.1"/>
    </source>
</evidence>
<dbReference type="GeneID" id="28734027"/>
<organism evidence="1 2">
    <name type="scientific">Cyphellophora attinorum</name>
    <dbReference type="NCBI Taxonomy" id="1664694"/>
    <lineage>
        <taxon>Eukaryota</taxon>
        <taxon>Fungi</taxon>
        <taxon>Dikarya</taxon>
        <taxon>Ascomycota</taxon>
        <taxon>Pezizomycotina</taxon>
        <taxon>Eurotiomycetes</taxon>
        <taxon>Chaetothyriomycetidae</taxon>
        <taxon>Chaetothyriales</taxon>
        <taxon>Cyphellophoraceae</taxon>
        <taxon>Cyphellophora</taxon>
    </lineage>
</organism>
<sequence>MIFHCYTNELPVLYSDTRSSDTPWPQYFQTFKDCEPAPERLIQHASEKLDRPSFGRLIKRFALLVELYTIADFLLLPDLKRQTALDILTGFDKLSEGVLNNLWHLFLFFLEHCYDRIPETDSHLKPLITAWALSSYQASKHKRKEELQDLVKQKDQATWLAIKSFWFHVDSSRSPKQNWEALMEEW</sequence>